<gene>
    <name evidence="10" type="ORF">AC625_10785</name>
</gene>
<evidence type="ECO:0000256" key="4">
    <source>
        <dbReference type="ARBA" id="ARBA00022729"/>
    </source>
</evidence>
<keyword evidence="4" id="KW-0732">Signal</keyword>
<evidence type="ECO:0000256" key="2">
    <source>
        <dbReference type="ARBA" id="ARBA00007886"/>
    </source>
</evidence>
<dbReference type="InterPro" id="IPR057336">
    <property type="entry name" value="GerAC_N"/>
</dbReference>
<dbReference type="Gene3D" id="3.30.300.210">
    <property type="entry name" value="Nutrient germinant receptor protein C, domain 3"/>
    <property type="match status" value="1"/>
</dbReference>
<name>A0A0K9GTI6_9BACI</name>
<evidence type="ECO:0000256" key="6">
    <source>
        <dbReference type="ARBA" id="ARBA00023139"/>
    </source>
</evidence>
<reference evidence="11" key="1">
    <citation type="submission" date="2015-07" db="EMBL/GenBank/DDBJ databases">
        <title>Genome sequencing project for genomic taxonomy and phylogenomics of Bacillus-like bacteria.</title>
        <authorList>
            <person name="Liu B."/>
            <person name="Wang J."/>
            <person name="Zhu Y."/>
            <person name="Liu G."/>
            <person name="Chen Q."/>
            <person name="Chen Z."/>
            <person name="Lan J."/>
            <person name="Che J."/>
            <person name="Ge C."/>
            <person name="Shi H."/>
            <person name="Pan Z."/>
            <person name="Liu X."/>
        </authorList>
    </citation>
    <scope>NUCLEOTIDE SEQUENCE [LARGE SCALE GENOMIC DNA]</scope>
    <source>
        <strain evidence="11">FJAT-27997</strain>
    </source>
</reference>
<evidence type="ECO:0000256" key="5">
    <source>
        <dbReference type="ARBA" id="ARBA00023136"/>
    </source>
</evidence>
<comment type="subcellular location">
    <subcellularLocation>
        <location evidence="1">Membrane</location>
        <topology evidence="1">Lipid-anchor</topology>
    </subcellularLocation>
</comment>
<sequence length="389" mass="43665">MNRRLICFVIYSSLLFTSGCWDRVEINNRAIWIATGLDAIEKEGIQLSGQIIIPSSMNPQNGGGGNGEKNFFLISAIGENVTDATQNIQMKLSRKAFYGQRRVLLIGEKFAKLGLKNQLDFTIKDPNASLRTDAFVVKKGTAIDMLNLSYPLENIPADAPLKEHFQAGGTNDTSYLHFLKAANSKGIRPNLPAIEIGNFQDGEGVGKKGEKSYQLTGTAVFDQDLKLCGYLNMDEYRDQLWIMEILKKRSLTILIEDGNVSLDLDKMGSKVIPEISRNKKIKFTIALTGEGAVIENNTNLDLTQPKNLEFIQNEFNKQYKKQVVHTITKVQTEYGTDIFGFGEVIHKQIPHQWRDLMNDWDKKFSDADVTVKVNLTIRRVGLSGPTLRK</sequence>
<dbReference type="GO" id="GO:0009847">
    <property type="term" value="P:spore germination"/>
    <property type="evidence" value="ECO:0007669"/>
    <property type="project" value="InterPro"/>
</dbReference>
<evidence type="ECO:0000256" key="1">
    <source>
        <dbReference type="ARBA" id="ARBA00004635"/>
    </source>
</evidence>
<dbReference type="Pfam" id="PF05504">
    <property type="entry name" value="Spore_GerAC"/>
    <property type="match status" value="1"/>
</dbReference>
<dbReference type="InterPro" id="IPR038501">
    <property type="entry name" value="Spore_GerAC_C_sf"/>
</dbReference>
<dbReference type="Proteomes" id="UP000037146">
    <property type="component" value="Unassembled WGS sequence"/>
</dbReference>
<keyword evidence="5" id="KW-0472">Membrane</keyword>
<dbReference type="OrthoDB" id="2569624at2"/>
<dbReference type="InterPro" id="IPR008844">
    <property type="entry name" value="Spore_GerAC-like"/>
</dbReference>
<dbReference type="Gene3D" id="6.20.190.10">
    <property type="entry name" value="Nutrient germinant receptor protein C, domain 1"/>
    <property type="match status" value="1"/>
</dbReference>
<organism evidence="10 11">
    <name type="scientific">Peribacillus loiseleuriae</name>
    <dbReference type="NCBI Taxonomy" id="1679170"/>
    <lineage>
        <taxon>Bacteria</taxon>
        <taxon>Bacillati</taxon>
        <taxon>Bacillota</taxon>
        <taxon>Bacilli</taxon>
        <taxon>Bacillales</taxon>
        <taxon>Bacillaceae</taxon>
        <taxon>Peribacillus</taxon>
    </lineage>
</organism>
<evidence type="ECO:0000256" key="7">
    <source>
        <dbReference type="ARBA" id="ARBA00023288"/>
    </source>
</evidence>
<comment type="caution">
    <text evidence="10">The sequence shown here is derived from an EMBL/GenBank/DDBJ whole genome shotgun (WGS) entry which is preliminary data.</text>
</comment>
<feature type="domain" description="Spore germination GerAC-like C-terminal" evidence="8">
    <location>
        <begin position="216"/>
        <end position="381"/>
    </location>
</feature>
<keyword evidence="7" id="KW-0449">Lipoprotein</keyword>
<dbReference type="STRING" id="1679170.AC625_10785"/>
<keyword evidence="11" id="KW-1185">Reference proteome</keyword>
<comment type="similarity">
    <text evidence="2">Belongs to the GerABKC lipoprotein family.</text>
</comment>
<dbReference type="PANTHER" id="PTHR35789:SF1">
    <property type="entry name" value="SPORE GERMINATION PROTEIN B3"/>
    <property type="match status" value="1"/>
</dbReference>
<dbReference type="InterPro" id="IPR046953">
    <property type="entry name" value="Spore_GerAC-like_C"/>
</dbReference>
<evidence type="ECO:0000313" key="10">
    <source>
        <dbReference type="EMBL" id="KMY49946.1"/>
    </source>
</evidence>
<evidence type="ECO:0000259" key="8">
    <source>
        <dbReference type="Pfam" id="PF05504"/>
    </source>
</evidence>
<dbReference type="AlphaFoldDB" id="A0A0K9GTI6"/>
<proteinExistence type="inferred from homology"/>
<dbReference type="EMBL" id="LFZW01000001">
    <property type="protein sequence ID" value="KMY49946.1"/>
    <property type="molecule type" value="Genomic_DNA"/>
</dbReference>
<dbReference type="PANTHER" id="PTHR35789">
    <property type="entry name" value="SPORE GERMINATION PROTEIN B3"/>
    <property type="match status" value="1"/>
</dbReference>
<accession>A0A0K9GTI6</accession>
<evidence type="ECO:0000313" key="11">
    <source>
        <dbReference type="Proteomes" id="UP000037146"/>
    </source>
</evidence>
<dbReference type="NCBIfam" id="TIGR02887">
    <property type="entry name" value="spore_ger_x_C"/>
    <property type="match status" value="1"/>
</dbReference>
<protein>
    <submittedName>
        <fullName evidence="10">Uncharacterized protein</fullName>
    </submittedName>
</protein>
<evidence type="ECO:0000259" key="9">
    <source>
        <dbReference type="Pfam" id="PF25198"/>
    </source>
</evidence>
<dbReference type="PROSITE" id="PS51257">
    <property type="entry name" value="PROKAR_LIPOPROTEIN"/>
    <property type="match status" value="1"/>
</dbReference>
<dbReference type="RefSeq" id="WP_049681298.1">
    <property type="nucleotide sequence ID" value="NZ_LFZW01000001.1"/>
</dbReference>
<feature type="domain" description="Spore germination protein N-terminal" evidence="9">
    <location>
        <begin position="22"/>
        <end position="196"/>
    </location>
</feature>
<dbReference type="Pfam" id="PF25198">
    <property type="entry name" value="Spore_GerAC_N"/>
    <property type="match status" value="1"/>
</dbReference>
<keyword evidence="3" id="KW-0309">Germination</keyword>
<keyword evidence="6" id="KW-0564">Palmitate</keyword>
<evidence type="ECO:0000256" key="3">
    <source>
        <dbReference type="ARBA" id="ARBA00022544"/>
    </source>
</evidence>
<dbReference type="GO" id="GO:0016020">
    <property type="term" value="C:membrane"/>
    <property type="evidence" value="ECO:0007669"/>
    <property type="project" value="UniProtKB-SubCell"/>
</dbReference>
<dbReference type="PATRIC" id="fig|1679170.3.peg.2415"/>